<dbReference type="KEGG" id="mbet:N8K70_10695"/>
<evidence type="ECO:0000256" key="1">
    <source>
        <dbReference type="SAM" id="MobiDB-lite"/>
    </source>
</evidence>
<evidence type="ECO:0000259" key="2">
    <source>
        <dbReference type="PROSITE" id="PS51782"/>
    </source>
</evidence>
<protein>
    <submittedName>
        <fullName evidence="3">LysM peptidoglycan-binding domain-containing protein</fullName>
    </submittedName>
</protein>
<feature type="domain" description="LysM" evidence="2">
    <location>
        <begin position="205"/>
        <end position="249"/>
    </location>
</feature>
<dbReference type="PANTHER" id="PTHR33734">
    <property type="entry name" value="LYSM DOMAIN-CONTAINING GPI-ANCHORED PROTEIN 2"/>
    <property type="match status" value="1"/>
</dbReference>
<name>A0AA97I5A3_9MICO</name>
<dbReference type="InterPro" id="IPR018392">
    <property type="entry name" value="LysM"/>
</dbReference>
<feature type="compositionally biased region" description="Polar residues" evidence="1">
    <location>
        <begin position="274"/>
        <end position="283"/>
    </location>
</feature>
<evidence type="ECO:0000313" key="4">
    <source>
        <dbReference type="Proteomes" id="UP001305498"/>
    </source>
</evidence>
<dbReference type="PROSITE" id="PS51782">
    <property type="entry name" value="LYSM"/>
    <property type="match status" value="3"/>
</dbReference>
<gene>
    <name evidence="3" type="ORF">N8K70_10695</name>
</gene>
<dbReference type="RefSeq" id="WP_317138330.1">
    <property type="nucleotide sequence ID" value="NZ_CP118157.1"/>
</dbReference>
<dbReference type="PANTHER" id="PTHR33734:SF22">
    <property type="entry name" value="MEMBRANE-BOUND LYTIC MUREIN TRANSGLYCOSYLASE D"/>
    <property type="match status" value="1"/>
</dbReference>
<dbReference type="EMBL" id="CP118157">
    <property type="protein sequence ID" value="WOF21852.1"/>
    <property type="molecule type" value="Genomic_DNA"/>
</dbReference>
<dbReference type="InterPro" id="IPR036779">
    <property type="entry name" value="LysM_dom_sf"/>
</dbReference>
<feature type="domain" description="LysM" evidence="2">
    <location>
        <begin position="67"/>
        <end position="111"/>
    </location>
</feature>
<dbReference type="GO" id="GO:0008932">
    <property type="term" value="F:lytic endotransglycosylase activity"/>
    <property type="evidence" value="ECO:0007669"/>
    <property type="project" value="TreeGrafter"/>
</dbReference>
<reference evidence="3 4" key="1">
    <citation type="submission" date="2023-02" db="EMBL/GenBank/DDBJ databases">
        <title>Microbacterium betulae sp. nov., isolated from birch wood.</title>
        <authorList>
            <person name="Pasciak M."/>
            <person name="Pawlik K.J."/>
            <person name="Martynowski D."/>
            <person name="Laczmanski L."/>
            <person name="Ciekot J."/>
            <person name="Szponar B."/>
            <person name="Wojcik-Fatla A."/>
            <person name="Mackiewicz B."/>
            <person name="Farian E."/>
            <person name="Cholewa G."/>
            <person name="Cholewa A."/>
            <person name="Dutkiewicz J."/>
        </authorList>
    </citation>
    <scope>NUCLEOTIDE SEQUENCE [LARGE SCALE GENOMIC DNA]</scope>
    <source>
        <strain evidence="3 4">AB</strain>
    </source>
</reference>
<dbReference type="Gene3D" id="3.10.350.10">
    <property type="entry name" value="LysM domain"/>
    <property type="match status" value="3"/>
</dbReference>
<organism evidence="3 4">
    <name type="scientific">Microbacterium betulae</name>
    <dbReference type="NCBI Taxonomy" id="2981139"/>
    <lineage>
        <taxon>Bacteria</taxon>
        <taxon>Bacillati</taxon>
        <taxon>Actinomycetota</taxon>
        <taxon>Actinomycetes</taxon>
        <taxon>Micrococcales</taxon>
        <taxon>Microbacteriaceae</taxon>
        <taxon>Microbacterium</taxon>
    </lineage>
</organism>
<feature type="region of interest" description="Disordered" evidence="1">
    <location>
        <begin position="251"/>
        <end position="283"/>
    </location>
</feature>
<evidence type="ECO:0000313" key="3">
    <source>
        <dbReference type="EMBL" id="WOF21852.1"/>
    </source>
</evidence>
<feature type="region of interest" description="Disordered" evidence="1">
    <location>
        <begin position="183"/>
        <end position="206"/>
    </location>
</feature>
<dbReference type="Proteomes" id="UP001305498">
    <property type="component" value="Chromosome"/>
</dbReference>
<accession>A0AA97I5A3</accession>
<dbReference type="AlphaFoldDB" id="A0AA97I5A3"/>
<feature type="compositionally biased region" description="Low complexity" evidence="1">
    <location>
        <begin position="189"/>
        <end position="206"/>
    </location>
</feature>
<dbReference type="Pfam" id="PF01476">
    <property type="entry name" value="LysM"/>
    <property type="match status" value="3"/>
</dbReference>
<dbReference type="CDD" id="cd00118">
    <property type="entry name" value="LysM"/>
    <property type="match status" value="3"/>
</dbReference>
<sequence length="417" mass="43416">MAVTGAIAVSLGAPAAAVAADVKPREGLRDLSSAFGHTQGNLALAAGTAPRIASAQAVFRPAAAAASAYTVEAGDTITGIAIRQGLRTVDLLTWNGLSWSSTIYPGQVLRLTASSSAQPAASTSAQEIEATSSTKSHTVASGDTVWSIAQSYGTSVDTIVSLNELGSDAAIYPGQKLVVASSAVPQTQPEAPESAPAPEAAPSEESYVVQAGDTLWSIAQEHGISVSELLATNGLNGSSIIYPGQKIIIPAPGGTAEPQADEEQEPSSPPSIYDSPQDQLTSSLNAPQTENAQLIIRIGRELGIPDKGIAIALATAMVESSLRNVDWGDRDSLGLFQQRPSTGWGSEEQILDRDYSIRVFFGGPNDPNGSTTRGLLDIPGWQDADFGTVAQTVQISAFPDRYGRWEQQAYAWLAQLG</sequence>
<dbReference type="SUPFAM" id="SSF54106">
    <property type="entry name" value="LysM domain"/>
    <property type="match status" value="3"/>
</dbReference>
<feature type="domain" description="LysM" evidence="2">
    <location>
        <begin position="135"/>
        <end position="179"/>
    </location>
</feature>
<dbReference type="SMART" id="SM00257">
    <property type="entry name" value="LysM"/>
    <property type="match status" value="3"/>
</dbReference>
<keyword evidence="4" id="KW-1185">Reference proteome</keyword>
<proteinExistence type="predicted"/>